<reference evidence="1 2" key="1">
    <citation type="submission" date="2019-01" db="EMBL/GenBank/DDBJ databases">
        <authorList>
            <person name="Chen W.-M."/>
        </authorList>
    </citation>
    <scope>NUCLEOTIDE SEQUENCE [LARGE SCALE GENOMIC DNA]</scope>
    <source>
        <strain evidence="1 2">CCP-18</strain>
    </source>
</reference>
<dbReference type="SUPFAM" id="SSF53850">
    <property type="entry name" value="Periplasmic binding protein-like II"/>
    <property type="match status" value="1"/>
</dbReference>
<name>A0A437LSI4_9BURK</name>
<comment type="caution">
    <text evidence="1">The sequence shown here is derived from an EMBL/GenBank/DDBJ whole genome shotgun (WGS) entry which is preliminary data.</text>
</comment>
<dbReference type="Gene3D" id="3.40.190.10">
    <property type="entry name" value="Periplasmic binding protein-like II"/>
    <property type="match status" value="2"/>
</dbReference>
<evidence type="ECO:0000313" key="2">
    <source>
        <dbReference type="Proteomes" id="UP000288587"/>
    </source>
</evidence>
<gene>
    <name evidence="1" type="ORF">EOD73_05180</name>
</gene>
<accession>A0A437LSI4</accession>
<dbReference type="OrthoDB" id="8885114at2"/>
<proteinExistence type="predicted"/>
<organism evidence="1 2">
    <name type="scientific">Inhella crocodyli</name>
    <dbReference type="NCBI Taxonomy" id="2499851"/>
    <lineage>
        <taxon>Bacteria</taxon>
        <taxon>Pseudomonadati</taxon>
        <taxon>Pseudomonadota</taxon>
        <taxon>Betaproteobacteria</taxon>
        <taxon>Burkholderiales</taxon>
        <taxon>Sphaerotilaceae</taxon>
        <taxon>Inhella</taxon>
    </lineage>
</organism>
<dbReference type="EMBL" id="SACM01000001">
    <property type="protein sequence ID" value="RVT88375.1"/>
    <property type="molecule type" value="Genomic_DNA"/>
</dbReference>
<sequence>MLTRRTMMGAAGGIVPSLSVAQARPLRFALGQSWGAPFLERSGSRVLGGILPDLMTAIAAEMGTTPQFELLPPARVEAALESGGVDLQCLLAPSWWPNPPKHLHWSVPVLVLRDVLVAGPDGPATAAAFEQRSRWALGAVRGYQYPTLDGRIASGELQRDDALDQWAVLEKLARGRTQVGVVNEWTLKAYNHRSGHPPLRLLKVVDEVGTHCLITDRGRVSVPKLQEAIRRWVAKGGVQRVLAPYQ</sequence>
<dbReference type="AlphaFoldDB" id="A0A437LSI4"/>
<protein>
    <submittedName>
        <fullName evidence="1">ABC transporter substrate-binding protein</fullName>
    </submittedName>
</protein>
<evidence type="ECO:0000313" key="1">
    <source>
        <dbReference type="EMBL" id="RVT88375.1"/>
    </source>
</evidence>
<keyword evidence="2" id="KW-1185">Reference proteome</keyword>
<dbReference type="RefSeq" id="WP_127681488.1">
    <property type="nucleotide sequence ID" value="NZ_SACM01000001.1"/>
</dbReference>
<dbReference type="Proteomes" id="UP000288587">
    <property type="component" value="Unassembled WGS sequence"/>
</dbReference>